<dbReference type="GO" id="GO:0005829">
    <property type="term" value="C:cytosol"/>
    <property type="evidence" value="ECO:0007669"/>
    <property type="project" value="InterPro"/>
</dbReference>
<dbReference type="GO" id="GO:0006508">
    <property type="term" value="P:proteolysis"/>
    <property type="evidence" value="ECO:0007669"/>
    <property type="project" value="UniProtKB-KW"/>
</dbReference>
<keyword evidence="2" id="KW-0963">Cytoplasm</keyword>
<organism evidence="6 7">
    <name type="scientific">Candidatus Halobonum tyrrellensis G22</name>
    <dbReference type="NCBI Taxonomy" id="1324957"/>
    <lineage>
        <taxon>Archaea</taxon>
        <taxon>Methanobacteriati</taxon>
        <taxon>Methanobacteriota</taxon>
        <taxon>Stenosarchaea group</taxon>
        <taxon>Halobacteria</taxon>
        <taxon>Halobacteriales</taxon>
        <taxon>Haloferacaceae</taxon>
        <taxon>Candidatus Halobonum</taxon>
    </lineage>
</organism>
<dbReference type="eggNOG" id="arCOG05850">
    <property type="taxonomic scope" value="Archaea"/>
</dbReference>
<dbReference type="AlphaFoldDB" id="V4H9M8"/>
<dbReference type="EMBL" id="ASGZ01000060">
    <property type="protein sequence ID" value="ESP87385.1"/>
    <property type="molecule type" value="Genomic_DNA"/>
</dbReference>
<dbReference type="InterPro" id="IPR036440">
    <property type="entry name" value="Peptidase_C15-like_sf"/>
</dbReference>
<keyword evidence="3" id="KW-0645">Protease</keyword>
<dbReference type="Gene3D" id="3.40.630.20">
    <property type="entry name" value="Peptidase C15, pyroglutamyl peptidase I-like"/>
    <property type="match status" value="1"/>
</dbReference>
<accession>V4H9M8</accession>
<keyword evidence="7" id="KW-1185">Reference proteome</keyword>
<evidence type="ECO:0000256" key="2">
    <source>
        <dbReference type="ARBA" id="ARBA00022490"/>
    </source>
</evidence>
<evidence type="ECO:0000256" key="1">
    <source>
        <dbReference type="ARBA" id="ARBA00006641"/>
    </source>
</evidence>
<protein>
    <submittedName>
        <fullName evidence="6">Pyroglutamyl-peptidase I</fullName>
    </submittedName>
</protein>
<keyword evidence="5" id="KW-0788">Thiol protease</keyword>
<dbReference type="GO" id="GO:0016920">
    <property type="term" value="F:pyroglutamyl-peptidase activity"/>
    <property type="evidence" value="ECO:0007669"/>
    <property type="project" value="InterPro"/>
</dbReference>
<keyword evidence="4" id="KW-0378">Hydrolase</keyword>
<evidence type="ECO:0000256" key="3">
    <source>
        <dbReference type="ARBA" id="ARBA00022670"/>
    </source>
</evidence>
<dbReference type="SUPFAM" id="SSF53182">
    <property type="entry name" value="Pyrrolidone carboxyl peptidase (pyroglutamate aminopeptidase)"/>
    <property type="match status" value="1"/>
</dbReference>
<comment type="similarity">
    <text evidence="1">Belongs to the peptidase C15 family.</text>
</comment>
<proteinExistence type="inferred from homology"/>
<evidence type="ECO:0000313" key="7">
    <source>
        <dbReference type="Proteomes" id="UP000017840"/>
    </source>
</evidence>
<reference evidence="6 7" key="1">
    <citation type="journal article" date="2013" name="Genome Announc.">
        <title>Draft Genome Sequence of 'Candidatus Halobonum tyrrellensis' Strain G22, Isolated from the Hypersaline Waters of Lake Tyrrell, Australia.</title>
        <authorList>
            <person name="Ugalde J.A."/>
            <person name="Narasingarao P."/>
            <person name="Kuo S."/>
            <person name="Podell S."/>
            <person name="Allen E.E."/>
        </authorList>
    </citation>
    <scope>NUCLEOTIDE SEQUENCE [LARGE SCALE GENOMIC DNA]</scope>
    <source>
        <strain evidence="6 7">G22</strain>
    </source>
</reference>
<dbReference type="PRINTS" id="PR00706">
    <property type="entry name" value="PYROGLUPTASE"/>
</dbReference>
<evidence type="ECO:0000313" key="6">
    <source>
        <dbReference type="EMBL" id="ESP87385.1"/>
    </source>
</evidence>
<sequence>MPARVSNTAGTHLCNGLLYETLAALDGSGTPAGFLHLPATPAAAARDALEAARGGSVAPSLPLGLSARAVELAFETALDAPR</sequence>
<dbReference type="InterPro" id="IPR016125">
    <property type="entry name" value="Peptidase_C15-like"/>
</dbReference>
<gene>
    <name evidence="6" type="ORF">K933_14903</name>
</gene>
<dbReference type="Proteomes" id="UP000017840">
    <property type="component" value="Unassembled WGS sequence"/>
</dbReference>
<dbReference type="PATRIC" id="fig|1324957.4.peg.3024"/>
<dbReference type="InterPro" id="IPR000816">
    <property type="entry name" value="Peptidase_C15"/>
</dbReference>
<evidence type="ECO:0000256" key="4">
    <source>
        <dbReference type="ARBA" id="ARBA00022801"/>
    </source>
</evidence>
<comment type="caution">
    <text evidence="6">The sequence shown here is derived from an EMBL/GenBank/DDBJ whole genome shotgun (WGS) entry which is preliminary data.</text>
</comment>
<evidence type="ECO:0000256" key="5">
    <source>
        <dbReference type="ARBA" id="ARBA00022807"/>
    </source>
</evidence>
<name>V4H9M8_9EURY</name>
<dbReference type="Pfam" id="PF01470">
    <property type="entry name" value="Peptidase_C15"/>
    <property type="match status" value="1"/>
</dbReference>
<dbReference type="STRING" id="1324957.K933_14903"/>